<sequence length="423" mass="45745">MDRDAPSAHRHQRRHANDGAEAGDRRGSRLEGPEPRLRQARHARAGRVFGARAGPRAARERLVKKKQAALQRAPAELLFKDELARLAAEDTGPRPPGWRLSPRAVRAFVLGEPSRDIKPKFVGHSAVIDRAMVSLATSRGLLLIGEPGTAKSWLSELLAAAICGQSTLTVQGSAATSEDQIKYSWNYALLLAEGPGERALVPGPVLTGMREGKVVRFEEITRCPAEVQDGLLSILSDRVLTVPELGEPGVVFAREGFNVIATANTRDRGVNEMSAALKRRFNFETLFPIGDLSAEIELVRRESTRLLDASGVKMVLPEPVLEVLVTTFRELRTGIAADGQPVERLSTVLSTAEAVSVAHAVGVRAAFLGDGAAHPGDVIDCLAGAAVKDNAEDLEKLRRYLETVVSKRKAPHWAALHAARSRL</sequence>
<dbReference type="InterPro" id="IPR011704">
    <property type="entry name" value="ATPase_dyneun-rel_AAA"/>
</dbReference>
<dbReference type="Proteomes" id="UP000440224">
    <property type="component" value="Unassembled WGS sequence"/>
</dbReference>
<dbReference type="GO" id="GO:0016887">
    <property type="term" value="F:ATP hydrolysis activity"/>
    <property type="evidence" value="ECO:0007669"/>
    <property type="project" value="InterPro"/>
</dbReference>
<dbReference type="GO" id="GO:0005524">
    <property type="term" value="F:ATP binding"/>
    <property type="evidence" value="ECO:0007669"/>
    <property type="project" value="InterPro"/>
</dbReference>
<dbReference type="PANTHER" id="PTHR42759:SF1">
    <property type="entry name" value="MAGNESIUM-CHELATASE SUBUNIT CHLD"/>
    <property type="match status" value="1"/>
</dbReference>
<protein>
    <submittedName>
        <fullName evidence="3">AAA domain-containing protein</fullName>
    </submittedName>
</protein>
<dbReference type="Gene3D" id="3.40.50.300">
    <property type="entry name" value="P-loop containing nucleotide triphosphate hydrolases"/>
    <property type="match status" value="1"/>
</dbReference>
<dbReference type="SMART" id="SM00382">
    <property type="entry name" value="AAA"/>
    <property type="match status" value="1"/>
</dbReference>
<feature type="region of interest" description="Disordered" evidence="1">
    <location>
        <begin position="1"/>
        <end position="48"/>
    </location>
</feature>
<dbReference type="InterPro" id="IPR027417">
    <property type="entry name" value="P-loop_NTPase"/>
</dbReference>
<dbReference type="OrthoDB" id="9768555at2"/>
<accession>A0A6N7PPI8</accession>
<proteinExistence type="predicted"/>
<evidence type="ECO:0000259" key="2">
    <source>
        <dbReference type="SMART" id="SM00382"/>
    </source>
</evidence>
<feature type="compositionally biased region" description="Basic and acidic residues" evidence="1">
    <location>
        <begin position="15"/>
        <end position="37"/>
    </location>
</feature>
<dbReference type="EMBL" id="WJIE01000005">
    <property type="protein sequence ID" value="MRG93903.1"/>
    <property type="molecule type" value="Genomic_DNA"/>
</dbReference>
<organism evidence="3 4">
    <name type="scientific">Polyangium spumosum</name>
    <dbReference type="NCBI Taxonomy" id="889282"/>
    <lineage>
        <taxon>Bacteria</taxon>
        <taxon>Pseudomonadati</taxon>
        <taxon>Myxococcota</taxon>
        <taxon>Polyangia</taxon>
        <taxon>Polyangiales</taxon>
        <taxon>Polyangiaceae</taxon>
        <taxon>Polyangium</taxon>
    </lineage>
</organism>
<dbReference type="Pfam" id="PF07728">
    <property type="entry name" value="AAA_5"/>
    <property type="match status" value="1"/>
</dbReference>
<evidence type="ECO:0000313" key="4">
    <source>
        <dbReference type="Proteomes" id="UP000440224"/>
    </source>
</evidence>
<evidence type="ECO:0000256" key="1">
    <source>
        <dbReference type="SAM" id="MobiDB-lite"/>
    </source>
</evidence>
<gene>
    <name evidence="3" type="ORF">GF068_18565</name>
</gene>
<comment type="caution">
    <text evidence="3">The sequence shown here is derived from an EMBL/GenBank/DDBJ whole genome shotgun (WGS) entry which is preliminary data.</text>
</comment>
<keyword evidence="4" id="KW-1185">Reference proteome</keyword>
<name>A0A6N7PPI8_9BACT</name>
<dbReference type="AlphaFoldDB" id="A0A6N7PPI8"/>
<dbReference type="InterPro" id="IPR050764">
    <property type="entry name" value="CbbQ/NirQ/NorQ/GpvN"/>
</dbReference>
<dbReference type="InterPro" id="IPR003593">
    <property type="entry name" value="AAA+_ATPase"/>
</dbReference>
<evidence type="ECO:0000313" key="3">
    <source>
        <dbReference type="EMBL" id="MRG93903.1"/>
    </source>
</evidence>
<feature type="domain" description="AAA+ ATPase" evidence="2">
    <location>
        <begin position="137"/>
        <end position="291"/>
    </location>
</feature>
<dbReference type="PANTHER" id="PTHR42759">
    <property type="entry name" value="MOXR FAMILY PROTEIN"/>
    <property type="match status" value="1"/>
</dbReference>
<dbReference type="SUPFAM" id="SSF52540">
    <property type="entry name" value="P-loop containing nucleoside triphosphate hydrolases"/>
    <property type="match status" value="1"/>
</dbReference>
<reference evidence="3 4" key="1">
    <citation type="submission" date="2019-10" db="EMBL/GenBank/DDBJ databases">
        <title>A soil myxobacterium in the family Polyangiaceae.</title>
        <authorList>
            <person name="Li Y."/>
            <person name="Wang J."/>
        </authorList>
    </citation>
    <scope>NUCLEOTIDE SEQUENCE [LARGE SCALE GENOMIC DNA]</scope>
    <source>
        <strain evidence="3 4">DSM 14734</strain>
    </source>
</reference>